<dbReference type="GO" id="GO:0005737">
    <property type="term" value="C:cytoplasm"/>
    <property type="evidence" value="ECO:0007669"/>
    <property type="project" value="InterPro"/>
</dbReference>
<gene>
    <name evidence="2" type="ORF">PACLA_8A074703</name>
</gene>
<name>A0A7D9L7G8_PARCT</name>
<dbReference type="PANTHER" id="PTHR23042">
    <property type="entry name" value="CIRCADIAN PROTEIN CLOCK/ARNT/BMAL/PAS"/>
    <property type="match status" value="1"/>
</dbReference>
<organism evidence="2 3">
    <name type="scientific">Paramuricea clavata</name>
    <name type="common">Red gorgonian</name>
    <name type="synonym">Violescent sea-whip</name>
    <dbReference type="NCBI Taxonomy" id="317549"/>
    <lineage>
        <taxon>Eukaryota</taxon>
        <taxon>Metazoa</taxon>
        <taxon>Cnidaria</taxon>
        <taxon>Anthozoa</taxon>
        <taxon>Octocorallia</taxon>
        <taxon>Malacalcyonacea</taxon>
        <taxon>Plexauridae</taxon>
        <taxon>Paramuricea</taxon>
    </lineage>
</organism>
<comment type="caution">
    <text evidence="2">The sequence shown here is derived from an EMBL/GenBank/DDBJ whole genome shotgun (WGS) entry which is preliminary data.</text>
</comment>
<feature type="compositionally biased region" description="Basic and acidic residues" evidence="1">
    <location>
        <begin position="1"/>
        <end position="21"/>
    </location>
</feature>
<protein>
    <submittedName>
        <fullName evidence="2">Partial</fullName>
    </submittedName>
</protein>
<dbReference type="PROSITE" id="PS50888">
    <property type="entry name" value="BHLH"/>
    <property type="match status" value="1"/>
</dbReference>
<evidence type="ECO:0000256" key="1">
    <source>
        <dbReference type="SAM" id="MobiDB-lite"/>
    </source>
</evidence>
<dbReference type="GO" id="GO:0005667">
    <property type="term" value="C:transcription regulator complex"/>
    <property type="evidence" value="ECO:0007669"/>
    <property type="project" value="InterPro"/>
</dbReference>
<feature type="region of interest" description="Disordered" evidence="1">
    <location>
        <begin position="1"/>
        <end position="22"/>
    </location>
</feature>
<keyword evidence="3" id="KW-1185">Reference proteome</keyword>
<proteinExistence type="predicted"/>
<evidence type="ECO:0000313" key="3">
    <source>
        <dbReference type="Proteomes" id="UP001152795"/>
    </source>
</evidence>
<dbReference type="InterPro" id="IPR036638">
    <property type="entry name" value="HLH_DNA-bd_sf"/>
</dbReference>
<dbReference type="Proteomes" id="UP001152795">
    <property type="component" value="Unassembled WGS sequence"/>
</dbReference>
<reference evidence="2" key="1">
    <citation type="submission" date="2020-04" db="EMBL/GenBank/DDBJ databases">
        <authorList>
            <person name="Alioto T."/>
            <person name="Alioto T."/>
            <person name="Gomez Garrido J."/>
        </authorList>
    </citation>
    <scope>NUCLEOTIDE SEQUENCE</scope>
    <source>
        <strain evidence="2">A484AB</strain>
    </source>
</reference>
<sequence length="58" mass="6705">MGVDKKNSHSETEKRRRDKINQHINDLSTLIPLPPSVDKKPDKLTVLRFAVEHMKALQ</sequence>
<dbReference type="SUPFAM" id="SSF47459">
    <property type="entry name" value="HLH, helix-loop-helix DNA-binding domain"/>
    <property type="match status" value="1"/>
</dbReference>
<dbReference type="AlphaFoldDB" id="A0A7D9L7G8"/>
<dbReference type="InterPro" id="IPR001067">
    <property type="entry name" value="Nuc_translocat"/>
</dbReference>
<dbReference type="Gene3D" id="4.10.280.10">
    <property type="entry name" value="Helix-loop-helix DNA-binding domain"/>
    <property type="match status" value="1"/>
</dbReference>
<dbReference type="Pfam" id="PF00010">
    <property type="entry name" value="HLH"/>
    <property type="match status" value="1"/>
</dbReference>
<dbReference type="GO" id="GO:0005634">
    <property type="term" value="C:nucleus"/>
    <property type="evidence" value="ECO:0007669"/>
    <property type="project" value="InterPro"/>
</dbReference>
<feature type="non-terminal residue" evidence="2">
    <location>
        <position position="1"/>
    </location>
</feature>
<evidence type="ECO:0000313" key="2">
    <source>
        <dbReference type="EMBL" id="CAB4027331.1"/>
    </source>
</evidence>
<dbReference type="SMART" id="SM00353">
    <property type="entry name" value="HLH"/>
    <property type="match status" value="1"/>
</dbReference>
<accession>A0A7D9L7G8</accession>
<dbReference type="GO" id="GO:0003700">
    <property type="term" value="F:DNA-binding transcription factor activity"/>
    <property type="evidence" value="ECO:0007669"/>
    <property type="project" value="InterPro"/>
</dbReference>
<dbReference type="OrthoDB" id="71302at2759"/>
<dbReference type="GO" id="GO:0046983">
    <property type="term" value="F:protein dimerization activity"/>
    <property type="evidence" value="ECO:0007669"/>
    <property type="project" value="InterPro"/>
</dbReference>
<dbReference type="InterPro" id="IPR050933">
    <property type="entry name" value="Circadian_TF"/>
</dbReference>
<dbReference type="InterPro" id="IPR011598">
    <property type="entry name" value="bHLH_dom"/>
</dbReference>
<dbReference type="PRINTS" id="PR00785">
    <property type="entry name" value="NCTRNSLOCATR"/>
</dbReference>
<dbReference type="EMBL" id="CACRXK020014741">
    <property type="protein sequence ID" value="CAB4027331.1"/>
    <property type="molecule type" value="Genomic_DNA"/>
</dbReference>